<feature type="compositionally biased region" description="Basic and acidic residues" evidence="2">
    <location>
        <begin position="101"/>
        <end position="139"/>
    </location>
</feature>
<feature type="compositionally biased region" description="Basic and acidic residues" evidence="2">
    <location>
        <begin position="1144"/>
        <end position="1155"/>
    </location>
</feature>
<feature type="compositionally biased region" description="Basic and acidic residues" evidence="2">
    <location>
        <begin position="704"/>
        <end position="721"/>
    </location>
</feature>
<proteinExistence type="predicted"/>
<evidence type="ECO:0000313" key="4">
    <source>
        <dbReference type="Proteomes" id="UP000001996"/>
    </source>
</evidence>
<feature type="compositionally biased region" description="Low complexity" evidence="2">
    <location>
        <begin position="190"/>
        <end position="209"/>
    </location>
</feature>
<keyword evidence="4" id="KW-1185">Reference proteome</keyword>
<dbReference type="AlphaFoldDB" id="A5E0B3"/>
<evidence type="ECO:0000313" key="3">
    <source>
        <dbReference type="EMBL" id="EDK44871.1"/>
    </source>
</evidence>
<feature type="compositionally biased region" description="Basic and acidic residues" evidence="2">
    <location>
        <begin position="211"/>
        <end position="220"/>
    </location>
</feature>
<dbReference type="HOGENOM" id="CLU_008695_0_0_1"/>
<feature type="compositionally biased region" description="Basic and acidic residues" evidence="2">
    <location>
        <begin position="573"/>
        <end position="615"/>
    </location>
</feature>
<feature type="compositionally biased region" description="Basic and acidic residues" evidence="2">
    <location>
        <begin position="622"/>
        <end position="697"/>
    </location>
</feature>
<dbReference type="KEGG" id="lel:PVL30_003876"/>
<dbReference type="OMA" id="YELKWAG"/>
<dbReference type="OrthoDB" id="4070583at2759"/>
<feature type="region of interest" description="Disordered" evidence="2">
    <location>
        <begin position="858"/>
        <end position="957"/>
    </location>
</feature>
<feature type="coiled-coil region" evidence="1">
    <location>
        <begin position="377"/>
        <end position="408"/>
    </location>
</feature>
<name>A5E0B3_LODEL</name>
<feature type="compositionally biased region" description="Low complexity" evidence="2">
    <location>
        <begin position="1025"/>
        <end position="1037"/>
    </location>
</feature>
<feature type="compositionally biased region" description="Basic and acidic residues" evidence="2">
    <location>
        <begin position="1072"/>
        <end position="1093"/>
    </location>
</feature>
<sequence>MSDTSIETKPSKQQPQSRLKQLTSGSSWVSPFRGQPDDEQNSSKKKTNLHKQLREDNKLDHIRVPAKFAHHPTLEAEAKKNKKQQQSTAKKTTPKTTTTKTAEKKPAAKEVKATDETKESADAVEKKLDDESKQLKITDGDAENVTGTTETNNTDTTKDVIDAEDAEDESKDVEEPLQGEAALIKDTEANNETNNETSNETSAVKQAEAAAEEHHEKFEKDIEEAKDEIKKTEEAKQEVLQGDDDIEKLAKQDSQEIAAPPQTKYEPVEAPNKATVEKLKDKPVLLKHYQELNAVALGSLAHDIDDPKKVIELGSGLRMTQEQLMEMAAKRVAPVITSINSEVSKTRQEDEIKRQQQLDQKVKKHEGKLKGEFDKYLGKLNKKKEAFNQEIEKKLANIENLKKTSIKTAEDFDKKTKKEIATAKKEFTEREEKAVTQHGTDKETLEKNHEELLATKKQELEDAKTGQDKATEEIEALQEKKTKLDNSNTELADEIEKLSAIVNEKNVKLDDLVSQYETHEKAIDSNLNQTKDLNDKIDVINKDLDEKKSTHKGLTAEVAALGAAIGAYTAKLSDLDSDKQDRTKRLADAKEKMTTWQADKDKLAEEAAREHERQRVQATQEYETRKHQEELERQRQKEEEERLAKEEEERQAKLKAEEEKRQAEEEERQAKLRAEEEERKRQEELKAKELKEKEKKSASVTAAIKEKEATQKDLEKERNQHDALFQKGSYEGEETNYQAAQKNRLRDEITNLQKIKDLREERATYTGEDPKSSELDTLIDERKKAIEKLNTKQAETKSTPKVSKSAEAPVGASIVGAGAVGAGAIGAGAVGAGGSGNANVANASSGFNLASVPQIPTAHSETAKDYNQKEIKSNYADPKASIPEFPQQKDKSNNTNNTNTTTTGGNVAALEAPVSKDITNEYNPKAQESNYSDPKASIPEFKQGNNKSNNTTTTTTTNVAALEAPVSKDIADNYNSKAINSNYADPKASIPTYEESENVNDKNSGKSGSGAKTAIGALTGGAIGAGAASAASGSNSAQQQSEPHKSNSLTDRFKNWGRRRSSKDSSSSSTNKDVEKAGKAGKAGKAEQTEKNKNAGIVSSSAASKNAEKTPATAAIVPKGDQTVGGVNARDVESSSQQPPQSKEAQKAPSIRDDSSYEVQSVYEVVTEAEYEAHKNNPDYLEVSEEEYRRHKQLEKQVNLVEKLS</sequence>
<feature type="compositionally biased region" description="Polar residues" evidence="2">
    <location>
        <begin position="1038"/>
        <end position="1050"/>
    </location>
</feature>
<feature type="region of interest" description="Disordered" evidence="2">
    <location>
        <begin position="573"/>
        <end position="745"/>
    </location>
</feature>
<gene>
    <name evidence="3" type="ORF">LELG_03050</name>
</gene>
<dbReference type="STRING" id="379508.A5E0B3"/>
<dbReference type="GeneID" id="5233152"/>
<evidence type="ECO:0000256" key="2">
    <source>
        <dbReference type="SAM" id="MobiDB-lite"/>
    </source>
</evidence>
<dbReference type="InParanoid" id="A5E0B3"/>
<feature type="region of interest" description="Disordered" evidence="2">
    <location>
        <begin position="252"/>
        <end position="271"/>
    </location>
</feature>
<feature type="compositionally biased region" description="Polar residues" evidence="2">
    <location>
        <begin position="1"/>
        <end position="29"/>
    </location>
</feature>
<reference evidence="3 4" key="1">
    <citation type="journal article" date="2009" name="Nature">
        <title>Evolution of pathogenicity and sexual reproduction in eight Candida genomes.</title>
        <authorList>
            <person name="Butler G."/>
            <person name="Rasmussen M.D."/>
            <person name="Lin M.F."/>
            <person name="Santos M.A."/>
            <person name="Sakthikumar S."/>
            <person name="Munro C.A."/>
            <person name="Rheinbay E."/>
            <person name="Grabherr M."/>
            <person name="Forche A."/>
            <person name="Reedy J.L."/>
            <person name="Agrafioti I."/>
            <person name="Arnaud M.B."/>
            <person name="Bates S."/>
            <person name="Brown A.J."/>
            <person name="Brunke S."/>
            <person name="Costanzo M.C."/>
            <person name="Fitzpatrick D.A."/>
            <person name="de Groot P.W."/>
            <person name="Harris D."/>
            <person name="Hoyer L.L."/>
            <person name="Hube B."/>
            <person name="Klis F.M."/>
            <person name="Kodira C."/>
            <person name="Lennard N."/>
            <person name="Logue M.E."/>
            <person name="Martin R."/>
            <person name="Neiman A.M."/>
            <person name="Nikolaou E."/>
            <person name="Quail M.A."/>
            <person name="Quinn J."/>
            <person name="Santos M.C."/>
            <person name="Schmitzberger F.F."/>
            <person name="Sherlock G."/>
            <person name="Shah P."/>
            <person name="Silverstein K.A."/>
            <person name="Skrzypek M.S."/>
            <person name="Soll D."/>
            <person name="Staggs R."/>
            <person name="Stansfield I."/>
            <person name="Stumpf M.P."/>
            <person name="Sudbery P.E."/>
            <person name="Srikantha T."/>
            <person name="Zeng Q."/>
            <person name="Berman J."/>
            <person name="Berriman M."/>
            <person name="Heitman J."/>
            <person name="Gow N.A."/>
            <person name="Lorenz M.C."/>
            <person name="Birren B.W."/>
            <person name="Kellis M."/>
            <person name="Cuomo C.A."/>
        </authorList>
    </citation>
    <scope>NUCLEOTIDE SEQUENCE [LARGE SCALE GENOMIC DNA]</scope>
    <source>
        <strain evidence="4">ATCC 11503 / BCRC 21390 / CBS 2605 / JCM 1781 / NBRC 1676 / NRRL YB-4239</strain>
    </source>
</reference>
<feature type="compositionally biased region" description="Basic and acidic residues" evidence="2">
    <location>
        <begin position="861"/>
        <end position="872"/>
    </location>
</feature>
<dbReference type="EMBL" id="CH981526">
    <property type="protein sequence ID" value="EDK44871.1"/>
    <property type="molecule type" value="Genomic_DNA"/>
</dbReference>
<feature type="compositionally biased region" description="Polar residues" evidence="2">
    <location>
        <begin position="920"/>
        <end position="932"/>
    </location>
</feature>
<feature type="region of interest" description="Disordered" evidence="2">
    <location>
        <begin position="1"/>
        <end position="220"/>
    </location>
</feature>
<feature type="compositionally biased region" description="Low complexity" evidence="2">
    <location>
        <begin position="1134"/>
        <end position="1143"/>
    </location>
</feature>
<feature type="compositionally biased region" description="Basic and acidic residues" evidence="2">
    <location>
        <begin position="52"/>
        <end position="63"/>
    </location>
</feature>
<feature type="compositionally biased region" description="Low complexity" evidence="2">
    <location>
        <begin position="144"/>
        <end position="155"/>
    </location>
</feature>
<feature type="compositionally biased region" description="Low complexity" evidence="2">
    <location>
        <begin position="84"/>
        <end position="100"/>
    </location>
</feature>
<dbReference type="Proteomes" id="UP000001996">
    <property type="component" value="Unassembled WGS sequence"/>
</dbReference>
<protein>
    <submittedName>
        <fullName evidence="3">Uncharacterized protein</fullName>
    </submittedName>
</protein>
<dbReference type="VEuPathDB" id="FungiDB:LELG_03050"/>
<feature type="region of interest" description="Disordered" evidence="2">
    <location>
        <begin position="428"/>
        <end position="447"/>
    </location>
</feature>
<feature type="compositionally biased region" description="Low complexity" evidence="2">
    <location>
        <begin position="893"/>
        <end position="906"/>
    </location>
</feature>
<feature type="compositionally biased region" description="Acidic residues" evidence="2">
    <location>
        <begin position="162"/>
        <end position="177"/>
    </location>
</feature>
<accession>A5E0B3</accession>
<organism evidence="3 4">
    <name type="scientific">Lodderomyces elongisporus (strain ATCC 11503 / CBS 2605 / JCM 1781 / NBRC 1676 / NRRL YB-4239)</name>
    <name type="common">Yeast</name>
    <name type="synonym">Saccharomyces elongisporus</name>
    <dbReference type="NCBI Taxonomy" id="379508"/>
    <lineage>
        <taxon>Eukaryota</taxon>
        <taxon>Fungi</taxon>
        <taxon>Dikarya</taxon>
        <taxon>Ascomycota</taxon>
        <taxon>Saccharomycotina</taxon>
        <taxon>Pichiomycetes</taxon>
        <taxon>Debaryomycetaceae</taxon>
        <taxon>Candida/Lodderomyces clade</taxon>
        <taxon>Lodderomyces</taxon>
    </lineage>
</organism>
<feature type="region of interest" description="Disordered" evidence="2">
    <location>
        <begin position="976"/>
        <end position="1159"/>
    </location>
</feature>
<dbReference type="eggNOG" id="ENOG502QT6K">
    <property type="taxonomic scope" value="Eukaryota"/>
</dbReference>
<keyword evidence="1" id="KW-0175">Coiled coil</keyword>
<evidence type="ECO:0000256" key="1">
    <source>
        <dbReference type="SAM" id="Coils"/>
    </source>
</evidence>